<protein>
    <submittedName>
        <fullName evidence="1">Uncharacterized protein</fullName>
    </submittedName>
</protein>
<sequence length="56" mass="6798">MQRNFEVHQQNFETSQENTQRLFEAQQRNFVEHQRTTNAALDRLEAILLQLIQRNN</sequence>
<evidence type="ECO:0000313" key="2">
    <source>
        <dbReference type="Proteomes" id="UP000729701"/>
    </source>
</evidence>
<organism evidence="1 2">
    <name type="scientific">Cyanomargarita calcarea GSE-NOS-MK-12-04C</name>
    <dbReference type="NCBI Taxonomy" id="2839659"/>
    <lineage>
        <taxon>Bacteria</taxon>
        <taxon>Bacillati</taxon>
        <taxon>Cyanobacteriota</taxon>
        <taxon>Cyanophyceae</taxon>
        <taxon>Nostocales</taxon>
        <taxon>Cyanomargaritaceae</taxon>
        <taxon>Cyanomargarita</taxon>
    </lineage>
</organism>
<evidence type="ECO:0000313" key="1">
    <source>
        <dbReference type="EMBL" id="MBW4671007.1"/>
    </source>
</evidence>
<dbReference type="AlphaFoldDB" id="A0A951UVJ4"/>
<accession>A0A951UVJ4</accession>
<dbReference type="EMBL" id="JAHHGZ010000038">
    <property type="protein sequence ID" value="MBW4671007.1"/>
    <property type="molecule type" value="Genomic_DNA"/>
</dbReference>
<dbReference type="Proteomes" id="UP000729701">
    <property type="component" value="Unassembled WGS sequence"/>
</dbReference>
<comment type="caution">
    <text evidence="1">The sequence shown here is derived from an EMBL/GenBank/DDBJ whole genome shotgun (WGS) entry which is preliminary data.</text>
</comment>
<reference evidence="1" key="1">
    <citation type="submission" date="2021-05" db="EMBL/GenBank/DDBJ databases">
        <authorList>
            <person name="Pietrasiak N."/>
            <person name="Ward R."/>
            <person name="Stajich J.E."/>
            <person name="Kurbessoian T."/>
        </authorList>
    </citation>
    <scope>NUCLEOTIDE SEQUENCE</scope>
    <source>
        <strain evidence="1">GSE-NOS-MK-12-04C</strain>
    </source>
</reference>
<reference evidence="1" key="2">
    <citation type="journal article" date="2022" name="Microbiol. Resour. Announc.">
        <title>Metagenome Sequencing to Explore Phylogenomics of Terrestrial Cyanobacteria.</title>
        <authorList>
            <person name="Ward R.D."/>
            <person name="Stajich J.E."/>
            <person name="Johansen J.R."/>
            <person name="Huntemann M."/>
            <person name="Clum A."/>
            <person name="Foster B."/>
            <person name="Foster B."/>
            <person name="Roux S."/>
            <person name="Palaniappan K."/>
            <person name="Varghese N."/>
            <person name="Mukherjee S."/>
            <person name="Reddy T.B.K."/>
            <person name="Daum C."/>
            <person name="Copeland A."/>
            <person name="Chen I.A."/>
            <person name="Ivanova N.N."/>
            <person name="Kyrpides N.C."/>
            <person name="Shapiro N."/>
            <person name="Eloe-Fadrosh E.A."/>
            <person name="Pietrasiak N."/>
        </authorList>
    </citation>
    <scope>NUCLEOTIDE SEQUENCE</scope>
    <source>
        <strain evidence="1">GSE-NOS-MK-12-04C</strain>
    </source>
</reference>
<proteinExistence type="predicted"/>
<name>A0A951UVJ4_9CYAN</name>
<gene>
    <name evidence="1" type="ORF">KME60_27175</name>
</gene>